<evidence type="ECO:0000256" key="1">
    <source>
        <dbReference type="SAM" id="MobiDB-lite"/>
    </source>
</evidence>
<evidence type="ECO:0000256" key="2">
    <source>
        <dbReference type="SAM" id="Phobius"/>
    </source>
</evidence>
<name>A0AAD5YEB7_9APHY</name>
<dbReference type="EMBL" id="JANAWD010000350">
    <property type="protein sequence ID" value="KAJ3480889.1"/>
    <property type="molecule type" value="Genomic_DNA"/>
</dbReference>
<feature type="transmembrane region" description="Helical" evidence="2">
    <location>
        <begin position="121"/>
        <end position="140"/>
    </location>
</feature>
<gene>
    <name evidence="4" type="ORF">NLI96_g8036</name>
</gene>
<feature type="domain" description="DUF6533" evidence="3">
    <location>
        <begin position="2"/>
        <end position="31"/>
    </location>
</feature>
<dbReference type="Proteomes" id="UP001212997">
    <property type="component" value="Unassembled WGS sequence"/>
</dbReference>
<keyword evidence="2" id="KW-0812">Transmembrane</keyword>
<comment type="caution">
    <text evidence="4">The sequence shown here is derived from an EMBL/GenBank/DDBJ whole genome shotgun (WGS) entry which is preliminary data.</text>
</comment>
<feature type="compositionally biased region" description="Basic and acidic residues" evidence="1">
    <location>
        <begin position="280"/>
        <end position="294"/>
    </location>
</feature>
<sequence length="305" mass="34336">MLTFPAEVQLIWRRKISSTTALFLLIRYCTLSSKLIFTYLLFDTEPYHAVSYEYVQWGIYNGFNISAAASVHAFNILRIYALWNKSWRVALLIAVVGYGIPLNGVPFFHGFLPVFPFPDPLWIAPSSLAAEALMVALTLIKTVKSHKLSTSVSLQRQLSSIFLQNGLIYFASTSPFSRLLAFVDVLPIIFRPEVNLRYDFEPPSAVTFSAYQMSAILVTRFILSLRSHDIPRSNVPGEFPDQTNQSAWSSRLVFLRSIDIVGNLGEDLDHGAEELEDVPDENHGSAELRNKAQDENEEGIELEAV</sequence>
<keyword evidence="2" id="KW-1133">Transmembrane helix</keyword>
<feature type="region of interest" description="Disordered" evidence="1">
    <location>
        <begin position="270"/>
        <end position="305"/>
    </location>
</feature>
<dbReference type="AlphaFoldDB" id="A0AAD5YEB7"/>
<feature type="transmembrane region" description="Helical" evidence="2">
    <location>
        <begin position="21"/>
        <end position="42"/>
    </location>
</feature>
<keyword evidence="2" id="KW-0472">Membrane</keyword>
<evidence type="ECO:0000313" key="5">
    <source>
        <dbReference type="Proteomes" id="UP001212997"/>
    </source>
</evidence>
<organism evidence="4 5">
    <name type="scientific">Meripilus lineatus</name>
    <dbReference type="NCBI Taxonomy" id="2056292"/>
    <lineage>
        <taxon>Eukaryota</taxon>
        <taxon>Fungi</taxon>
        <taxon>Dikarya</taxon>
        <taxon>Basidiomycota</taxon>
        <taxon>Agaricomycotina</taxon>
        <taxon>Agaricomycetes</taxon>
        <taxon>Polyporales</taxon>
        <taxon>Meripilaceae</taxon>
        <taxon>Meripilus</taxon>
    </lineage>
</organism>
<keyword evidence="5" id="KW-1185">Reference proteome</keyword>
<dbReference type="InterPro" id="IPR045340">
    <property type="entry name" value="DUF6533"/>
</dbReference>
<protein>
    <recommendedName>
        <fullName evidence="3">DUF6533 domain-containing protein</fullName>
    </recommendedName>
</protein>
<reference evidence="4" key="1">
    <citation type="submission" date="2022-07" db="EMBL/GenBank/DDBJ databases">
        <title>Genome Sequence of Physisporinus lineatus.</title>
        <authorList>
            <person name="Buettner E."/>
        </authorList>
    </citation>
    <scope>NUCLEOTIDE SEQUENCE</scope>
    <source>
        <strain evidence="4">VT162</strain>
    </source>
</reference>
<proteinExistence type="predicted"/>
<accession>A0AAD5YEB7</accession>
<evidence type="ECO:0000259" key="3">
    <source>
        <dbReference type="Pfam" id="PF20151"/>
    </source>
</evidence>
<feature type="compositionally biased region" description="Acidic residues" evidence="1">
    <location>
        <begin position="295"/>
        <end position="305"/>
    </location>
</feature>
<feature type="transmembrane region" description="Helical" evidence="2">
    <location>
        <begin position="54"/>
        <end position="77"/>
    </location>
</feature>
<dbReference type="Pfam" id="PF20151">
    <property type="entry name" value="DUF6533"/>
    <property type="match status" value="1"/>
</dbReference>
<evidence type="ECO:0000313" key="4">
    <source>
        <dbReference type="EMBL" id="KAJ3480889.1"/>
    </source>
</evidence>
<feature type="transmembrane region" description="Helical" evidence="2">
    <location>
        <begin position="89"/>
        <end position="109"/>
    </location>
</feature>